<feature type="coiled-coil region" evidence="13">
    <location>
        <begin position="149"/>
        <end position="183"/>
    </location>
</feature>
<evidence type="ECO:0000256" key="13">
    <source>
        <dbReference type="SAM" id="Coils"/>
    </source>
</evidence>
<evidence type="ECO:0000256" key="4">
    <source>
        <dbReference type="ARBA" id="ARBA00008952"/>
    </source>
</evidence>
<evidence type="ECO:0000256" key="11">
    <source>
        <dbReference type="ARBA" id="ARBA00023328"/>
    </source>
</evidence>
<keyword evidence="13" id="KW-0175">Coiled coil</keyword>
<reference evidence="14 15" key="1">
    <citation type="submission" date="2014-04" db="EMBL/GenBank/DDBJ databases">
        <authorList>
            <consortium name="DOE Joint Genome Institute"/>
            <person name="Kuo A."/>
            <person name="Girlanda M."/>
            <person name="Perotto S."/>
            <person name="Kohler A."/>
            <person name="Nagy L.G."/>
            <person name="Floudas D."/>
            <person name="Copeland A."/>
            <person name="Barry K.W."/>
            <person name="Cichocki N."/>
            <person name="Veneault-Fourrey C."/>
            <person name="LaButti K."/>
            <person name="Lindquist E.A."/>
            <person name="Lipzen A."/>
            <person name="Lundell T."/>
            <person name="Morin E."/>
            <person name="Murat C."/>
            <person name="Sun H."/>
            <person name="Tunlid A."/>
            <person name="Henrissat B."/>
            <person name="Grigoriev I.V."/>
            <person name="Hibbett D.S."/>
            <person name="Martin F."/>
            <person name="Nordberg H.P."/>
            <person name="Cantor M.N."/>
            <person name="Hua S.X."/>
        </authorList>
    </citation>
    <scope>NUCLEOTIDE SEQUENCE [LARGE SCALE GENOMIC DNA]</scope>
    <source>
        <strain evidence="14 15">MUT 4182</strain>
    </source>
</reference>
<evidence type="ECO:0000256" key="12">
    <source>
        <dbReference type="ARBA" id="ARBA00032583"/>
    </source>
</evidence>
<keyword evidence="11" id="KW-0137">Centromere</keyword>
<evidence type="ECO:0000256" key="8">
    <source>
        <dbReference type="ARBA" id="ARBA00022838"/>
    </source>
</evidence>
<dbReference type="PROSITE" id="PS51257">
    <property type="entry name" value="PROKAR_LIPOPROTEIN"/>
    <property type="match status" value="1"/>
</dbReference>
<keyword evidence="6" id="KW-0158">Chromosome</keyword>
<evidence type="ECO:0000313" key="14">
    <source>
        <dbReference type="EMBL" id="KIO32861.1"/>
    </source>
</evidence>
<evidence type="ECO:0000256" key="3">
    <source>
        <dbReference type="ARBA" id="ARBA00004629"/>
    </source>
</evidence>
<dbReference type="OrthoDB" id="3361333at2759"/>
<name>A0A0C3QU52_9AGAM</name>
<keyword evidence="15" id="KW-1185">Reference proteome</keyword>
<evidence type="ECO:0000256" key="2">
    <source>
        <dbReference type="ARBA" id="ARBA00004186"/>
    </source>
</evidence>
<dbReference type="AlphaFoldDB" id="A0A0C3QU52"/>
<dbReference type="HOGENOM" id="CLU_118729_0_0_1"/>
<keyword evidence="7" id="KW-0963">Cytoplasm</keyword>
<dbReference type="Gene3D" id="1.20.5.340">
    <property type="match status" value="1"/>
</dbReference>
<evidence type="ECO:0000256" key="10">
    <source>
        <dbReference type="ARBA" id="ARBA00023242"/>
    </source>
</evidence>
<protein>
    <recommendedName>
        <fullName evidence="5">DASH complex subunit SPC19</fullName>
    </recommendedName>
    <alternativeName>
        <fullName evidence="12">Outer kinetochore protein SPC19</fullName>
    </alternativeName>
</protein>
<dbReference type="Proteomes" id="UP000054248">
    <property type="component" value="Unassembled WGS sequence"/>
</dbReference>
<evidence type="ECO:0000313" key="15">
    <source>
        <dbReference type="Proteomes" id="UP000054248"/>
    </source>
</evidence>
<evidence type="ECO:0000256" key="5">
    <source>
        <dbReference type="ARBA" id="ARBA00016329"/>
    </source>
</evidence>
<proteinExistence type="inferred from homology"/>
<evidence type="ECO:0000256" key="1">
    <source>
        <dbReference type="ARBA" id="ARBA00004123"/>
    </source>
</evidence>
<sequence length="199" mass="21805">MYARASVNPRASTYSTLGTSGGSANYVPAAQACVAQAETCADLIQGCLAEIENGTRDMERLAKIMHSTRLYVLIDEPTLRQVKSDVVEAIEPQVEKLISEGEKAIANMEKSVTSLQRKADYMKNRVSGPPAADPHAGAPLQVRNEVRKKKLLAKQEKTLEQQLAALQQEIDDLELEAMSLSSTQRARAATRQQPVGRKR</sequence>
<dbReference type="InterPro" id="IPR013251">
    <property type="entry name" value="DASH_Spc19"/>
</dbReference>
<keyword evidence="8" id="KW-0995">Kinetochore</keyword>
<dbReference type="EMBL" id="KN822952">
    <property type="protein sequence ID" value="KIO32861.1"/>
    <property type="molecule type" value="Genomic_DNA"/>
</dbReference>
<dbReference type="PANTHER" id="PTHR28262:SF1">
    <property type="entry name" value="DASH COMPLEX SUBUNIT SPC19"/>
    <property type="match status" value="1"/>
</dbReference>
<accession>A0A0C3QU52</accession>
<dbReference type="Pfam" id="PF08287">
    <property type="entry name" value="DASH_Spc19"/>
    <property type="match status" value="1"/>
</dbReference>
<evidence type="ECO:0000256" key="6">
    <source>
        <dbReference type="ARBA" id="ARBA00022454"/>
    </source>
</evidence>
<evidence type="ECO:0000256" key="9">
    <source>
        <dbReference type="ARBA" id="ARBA00023212"/>
    </source>
</evidence>
<dbReference type="STRING" id="1051891.A0A0C3QU52"/>
<keyword evidence="9" id="KW-0206">Cytoskeleton</keyword>
<organism evidence="14 15">
    <name type="scientific">Tulasnella calospora MUT 4182</name>
    <dbReference type="NCBI Taxonomy" id="1051891"/>
    <lineage>
        <taxon>Eukaryota</taxon>
        <taxon>Fungi</taxon>
        <taxon>Dikarya</taxon>
        <taxon>Basidiomycota</taxon>
        <taxon>Agaricomycotina</taxon>
        <taxon>Agaricomycetes</taxon>
        <taxon>Cantharellales</taxon>
        <taxon>Tulasnellaceae</taxon>
        <taxon>Tulasnella</taxon>
    </lineage>
</organism>
<reference evidence="15" key="2">
    <citation type="submission" date="2015-01" db="EMBL/GenBank/DDBJ databases">
        <title>Evolutionary Origins and Diversification of the Mycorrhizal Mutualists.</title>
        <authorList>
            <consortium name="DOE Joint Genome Institute"/>
            <consortium name="Mycorrhizal Genomics Consortium"/>
            <person name="Kohler A."/>
            <person name="Kuo A."/>
            <person name="Nagy L.G."/>
            <person name="Floudas D."/>
            <person name="Copeland A."/>
            <person name="Barry K.W."/>
            <person name="Cichocki N."/>
            <person name="Veneault-Fourrey C."/>
            <person name="LaButti K."/>
            <person name="Lindquist E.A."/>
            <person name="Lipzen A."/>
            <person name="Lundell T."/>
            <person name="Morin E."/>
            <person name="Murat C."/>
            <person name="Riley R."/>
            <person name="Ohm R."/>
            <person name="Sun H."/>
            <person name="Tunlid A."/>
            <person name="Henrissat B."/>
            <person name="Grigoriev I.V."/>
            <person name="Hibbett D.S."/>
            <person name="Martin F."/>
        </authorList>
    </citation>
    <scope>NUCLEOTIDE SEQUENCE [LARGE SCALE GENOMIC DNA]</scope>
    <source>
        <strain evidence="15">MUT 4182</strain>
    </source>
</reference>
<keyword evidence="10" id="KW-0539">Nucleus</keyword>
<gene>
    <name evidence="14" type="ORF">M407DRAFT_241288</name>
</gene>
<dbReference type="GO" id="GO:0005876">
    <property type="term" value="C:spindle microtubule"/>
    <property type="evidence" value="ECO:0007669"/>
    <property type="project" value="InterPro"/>
</dbReference>
<dbReference type="PANTHER" id="PTHR28262">
    <property type="entry name" value="DASH COMPLEX SUBUNIT SPC19"/>
    <property type="match status" value="1"/>
</dbReference>
<comment type="similarity">
    <text evidence="4">Belongs to the DASH complex SPC19 family.</text>
</comment>
<dbReference type="GO" id="GO:0042729">
    <property type="term" value="C:DASH complex"/>
    <property type="evidence" value="ECO:0007669"/>
    <property type="project" value="InterPro"/>
</dbReference>
<evidence type="ECO:0000256" key="7">
    <source>
        <dbReference type="ARBA" id="ARBA00022490"/>
    </source>
</evidence>
<comment type="subcellular location">
    <subcellularLocation>
        <location evidence="3">Chromosome</location>
        <location evidence="3">Centromere</location>
        <location evidence="3">Kinetochore</location>
    </subcellularLocation>
    <subcellularLocation>
        <location evidence="2">Cytoplasm</location>
        <location evidence="2">Cytoskeleton</location>
        <location evidence="2">Spindle</location>
    </subcellularLocation>
    <subcellularLocation>
        <location evidence="1">Nucleus</location>
    </subcellularLocation>
</comment>
<dbReference type="GO" id="GO:0008608">
    <property type="term" value="P:attachment of spindle microtubules to kinetochore"/>
    <property type="evidence" value="ECO:0007669"/>
    <property type="project" value="InterPro"/>
</dbReference>
<feature type="coiled-coil region" evidence="13">
    <location>
        <begin position="98"/>
        <end position="125"/>
    </location>
</feature>